<dbReference type="InterPro" id="IPR036754">
    <property type="entry name" value="YbaK/aa-tRNA-synt-asso_dom_sf"/>
</dbReference>
<reference evidence="2 3" key="1">
    <citation type="submission" date="2023-05" db="EMBL/GenBank/DDBJ databases">
        <title>Lithophilousrod everest ZFBP1038 complete genpme.</title>
        <authorList>
            <person name="Tian M."/>
        </authorList>
    </citation>
    <scope>NUCLEOTIDE SEQUENCE [LARGE SCALE GENOMIC DNA]</scope>
    <source>
        <strain evidence="2 3">ZFBP1038</strain>
    </source>
</reference>
<dbReference type="Proteomes" id="UP001209083">
    <property type="component" value="Chromosome"/>
</dbReference>
<organism evidence="2 3">
    <name type="scientific">Saxibacter everestensis</name>
    <dbReference type="NCBI Taxonomy" id="2909229"/>
    <lineage>
        <taxon>Bacteria</taxon>
        <taxon>Bacillati</taxon>
        <taxon>Actinomycetota</taxon>
        <taxon>Actinomycetes</taxon>
        <taxon>Micrococcales</taxon>
        <taxon>Brevibacteriaceae</taxon>
        <taxon>Saxibacter</taxon>
    </lineage>
</organism>
<dbReference type="Gene3D" id="3.90.960.10">
    <property type="entry name" value="YbaK/aminoacyl-tRNA synthetase-associated domain"/>
    <property type="match status" value="1"/>
</dbReference>
<name>A0ABY8QY31_9MICO</name>
<evidence type="ECO:0000313" key="2">
    <source>
        <dbReference type="EMBL" id="WGW13701.1"/>
    </source>
</evidence>
<evidence type="ECO:0000313" key="3">
    <source>
        <dbReference type="Proteomes" id="UP001209083"/>
    </source>
</evidence>
<evidence type="ECO:0000259" key="1">
    <source>
        <dbReference type="Pfam" id="PF04073"/>
    </source>
</evidence>
<dbReference type="InterPro" id="IPR007214">
    <property type="entry name" value="YbaK/aa-tRNA-synth-assoc-dom"/>
</dbReference>
<feature type="domain" description="YbaK/aminoacyl-tRNA synthetase-associated" evidence="1">
    <location>
        <begin position="45"/>
        <end position="167"/>
    </location>
</feature>
<dbReference type="Pfam" id="PF04073">
    <property type="entry name" value="tRNA_edit"/>
    <property type="match status" value="1"/>
</dbReference>
<sequence length="182" mass="18810">MTFPAFSGVDVLAAEDHPELLASAVSDGLQASGLITQAGVFAIDPEHADTETLTSQFGFSLDDSANCVVIGGKRGGEQRVAACVVLASTRADVNKTAKGMLDVRKASFLSTEQAVADTGMEFGGITPIGVPAVWRILVDSRVVDREAIILGSGVRRSKLVLPGSALAEYPGVEIVEGLANPA</sequence>
<gene>
    <name evidence="2" type="ORF">LWF01_08070</name>
</gene>
<dbReference type="EMBL" id="CP090958">
    <property type="protein sequence ID" value="WGW13701.1"/>
    <property type="molecule type" value="Genomic_DNA"/>
</dbReference>
<dbReference type="CDD" id="cd04939">
    <property type="entry name" value="PA2301"/>
    <property type="match status" value="1"/>
</dbReference>
<keyword evidence="3" id="KW-1185">Reference proteome</keyword>
<protein>
    <submittedName>
        <fullName evidence="2">YbaK/EbsC family protein</fullName>
    </submittedName>
</protein>
<accession>A0ABY8QY31</accession>
<proteinExistence type="predicted"/>
<dbReference type="RefSeq" id="WP_349640524.1">
    <property type="nucleotide sequence ID" value="NZ_CP090958.1"/>
</dbReference>
<dbReference type="SUPFAM" id="SSF55826">
    <property type="entry name" value="YbaK/ProRS associated domain"/>
    <property type="match status" value="1"/>
</dbReference>